<dbReference type="Pfam" id="PF02746">
    <property type="entry name" value="MR_MLE_N"/>
    <property type="match status" value="1"/>
</dbReference>
<keyword evidence="2" id="KW-0479">Metal-binding</keyword>
<dbReference type="RefSeq" id="WP_173571937.1">
    <property type="nucleotide sequence ID" value="NZ_BJYG01000045.1"/>
</dbReference>
<keyword evidence="6" id="KW-1185">Reference proteome</keyword>
<sequence>MNYSDISVDGVTAQAFTLPTDSPEADGTMAWSATTIIAVHVTAGECVGLGYTYSDASVARLIEGSLKEKIIGSDPFSPERLWDELQTVVRNMGRAGIAANAISAVDTAVWDLKAKLLDLPLAVLLGARRDHIEIYGSGGFTTYSDQQLTEQLHDWVQRDGCRAVKIKVGREPDRDRHRLAVARQAIGDAALFMDANGALNVKEAIALGRMAREAYGVCWFEEPVSSDDPEGLALIRPHLPAPMELAAGEYIYDVDNARNLLSLRSVDVLQADVTRCGGITGLLRVADLADIFHIPFSAHCAPALHLHVLCAMRNLRHLEWFHDHVRIEQRLFDGAPIPKNGRIAPDFTRSGCGLAFRHADAAPFAVR</sequence>
<keyword evidence="3" id="KW-0460">Magnesium</keyword>
<dbReference type="GO" id="GO:0000287">
    <property type="term" value="F:magnesium ion binding"/>
    <property type="evidence" value="ECO:0007669"/>
    <property type="project" value="TreeGrafter"/>
</dbReference>
<gene>
    <name evidence="5" type="ORF">AOE01nite_27830</name>
</gene>
<dbReference type="Gene3D" id="3.20.20.120">
    <property type="entry name" value="Enolase-like C-terminal domain"/>
    <property type="match status" value="1"/>
</dbReference>
<dbReference type="PANTHER" id="PTHR13794:SF58">
    <property type="entry name" value="MITOCHONDRIAL ENOLASE SUPERFAMILY MEMBER 1"/>
    <property type="match status" value="1"/>
</dbReference>
<dbReference type="SFLD" id="SFLDS00001">
    <property type="entry name" value="Enolase"/>
    <property type="match status" value="1"/>
</dbReference>
<evidence type="ECO:0000313" key="5">
    <source>
        <dbReference type="EMBL" id="GEN64559.1"/>
    </source>
</evidence>
<dbReference type="SUPFAM" id="SSF54826">
    <property type="entry name" value="Enolase N-terminal domain-like"/>
    <property type="match status" value="1"/>
</dbReference>
<dbReference type="InterPro" id="IPR029017">
    <property type="entry name" value="Enolase-like_N"/>
</dbReference>
<dbReference type="AlphaFoldDB" id="A0A511XNR0"/>
<comment type="caution">
    <text evidence="5">The sequence shown here is derived from an EMBL/GenBank/DDBJ whole genome shotgun (WGS) entry which is preliminary data.</text>
</comment>
<dbReference type="Proteomes" id="UP000321746">
    <property type="component" value="Unassembled WGS sequence"/>
</dbReference>
<name>A0A511XNR0_9PROT</name>
<evidence type="ECO:0000256" key="2">
    <source>
        <dbReference type="ARBA" id="ARBA00022723"/>
    </source>
</evidence>
<dbReference type="PANTHER" id="PTHR13794">
    <property type="entry name" value="ENOLASE SUPERFAMILY, MANDELATE RACEMASE"/>
    <property type="match status" value="1"/>
</dbReference>
<dbReference type="InterPro" id="IPR046945">
    <property type="entry name" value="RHMD-like"/>
</dbReference>
<dbReference type="EMBL" id="BJYG01000045">
    <property type="protein sequence ID" value="GEN64559.1"/>
    <property type="molecule type" value="Genomic_DNA"/>
</dbReference>
<evidence type="ECO:0000259" key="4">
    <source>
        <dbReference type="SMART" id="SM00922"/>
    </source>
</evidence>
<dbReference type="InterPro" id="IPR029065">
    <property type="entry name" value="Enolase_C-like"/>
</dbReference>
<dbReference type="SFLD" id="SFLDG00179">
    <property type="entry name" value="mandelate_racemase"/>
    <property type="match status" value="1"/>
</dbReference>
<organism evidence="5 6">
    <name type="scientific">Acetobacter oeni</name>
    <dbReference type="NCBI Taxonomy" id="304077"/>
    <lineage>
        <taxon>Bacteria</taxon>
        <taxon>Pseudomonadati</taxon>
        <taxon>Pseudomonadota</taxon>
        <taxon>Alphaproteobacteria</taxon>
        <taxon>Acetobacterales</taxon>
        <taxon>Acetobacteraceae</taxon>
        <taxon>Acetobacter</taxon>
    </lineage>
</organism>
<comment type="cofactor">
    <cofactor evidence="1">
        <name>Mg(2+)</name>
        <dbReference type="ChEBI" id="CHEBI:18420"/>
    </cofactor>
</comment>
<dbReference type="GO" id="GO:0016052">
    <property type="term" value="P:carbohydrate catabolic process"/>
    <property type="evidence" value="ECO:0007669"/>
    <property type="project" value="TreeGrafter"/>
</dbReference>
<feature type="domain" description="Mandelate racemase/muconate lactonizing enzyme C-terminal" evidence="4">
    <location>
        <begin position="145"/>
        <end position="242"/>
    </location>
</feature>
<evidence type="ECO:0000313" key="6">
    <source>
        <dbReference type="Proteomes" id="UP000321746"/>
    </source>
</evidence>
<dbReference type="InterPro" id="IPR013342">
    <property type="entry name" value="Mandelate_racemase_C"/>
</dbReference>
<reference evidence="5 6" key="1">
    <citation type="submission" date="2019-07" db="EMBL/GenBank/DDBJ databases">
        <title>Whole genome shotgun sequence of Acetobacter oeni NBRC 105207.</title>
        <authorList>
            <person name="Hosoyama A."/>
            <person name="Uohara A."/>
            <person name="Ohji S."/>
            <person name="Ichikawa N."/>
        </authorList>
    </citation>
    <scope>NUCLEOTIDE SEQUENCE [LARGE SCALE GENOMIC DNA]</scope>
    <source>
        <strain evidence="5 6">NBRC 105207</strain>
    </source>
</reference>
<dbReference type="SUPFAM" id="SSF51604">
    <property type="entry name" value="Enolase C-terminal domain-like"/>
    <property type="match status" value="1"/>
</dbReference>
<proteinExistence type="predicted"/>
<dbReference type="SMART" id="SM00922">
    <property type="entry name" value="MR_MLE"/>
    <property type="match status" value="1"/>
</dbReference>
<evidence type="ECO:0000256" key="3">
    <source>
        <dbReference type="ARBA" id="ARBA00022842"/>
    </source>
</evidence>
<dbReference type="InterPro" id="IPR036849">
    <property type="entry name" value="Enolase-like_C_sf"/>
</dbReference>
<dbReference type="Pfam" id="PF13378">
    <property type="entry name" value="MR_MLE_C"/>
    <property type="match status" value="1"/>
</dbReference>
<dbReference type="Gene3D" id="3.30.390.10">
    <property type="entry name" value="Enolase-like, N-terminal domain"/>
    <property type="match status" value="1"/>
</dbReference>
<evidence type="ECO:0000256" key="1">
    <source>
        <dbReference type="ARBA" id="ARBA00001946"/>
    </source>
</evidence>
<dbReference type="InterPro" id="IPR013341">
    <property type="entry name" value="Mandelate_racemase_N_dom"/>
</dbReference>
<protein>
    <submittedName>
        <fullName evidence="5">Mandelate racemase</fullName>
    </submittedName>
</protein>
<dbReference type="GO" id="GO:0016836">
    <property type="term" value="F:hydro-lyase activity"/>
    <property type="evidence" value="ECO:0007669"/>
    <property type="project" value="TreeGrafter"/>
</dbReference>
<accession>A0A511XNR0</accession>